<dbReference type="AlphaFoldDB" id="A0A3S4G1T5"/>
<evidence type="ECO:0000313" key="9">
    <source>
        <dbReference type="EMBL" id="VEA76339.1"/>
    </source>
</evidence>
<gene>
    <name evidence="9" type="primary">gmd_2</name>
    <name evidence="9" type="ORF">NCTC10047_02208</name>
</gene>
<keyword evidence="6 9" id="KW-0456">Lyase</keyword>
<dbReference type="SUPFAM" id="SSF51735">
    <property type="entry name" value="NAD(P)-binding Rossmann-fold domains"/>
    <property type="match status" value="1"/>
</dbReference>
<sequence length="88" mass="10220">MNKIALITGVTGQDGSYLAEFLLEKGYEVHGIKRRASSFNTERVDHIYQDPHSSNPKFHLHYGDLTDASNLTRIYRKCSRMRFTTWAR</sequence>
<evidence type="ECO:0000259" key="8">
    <source>
        <dbReference type="Pfam" id="PF16363"/>
    </source>
</evidence>
<evidence type="ECO:0000256" key="3">
    <source>
        <dbReference type="ARBA" id="ARBA00004912"/>
    </source>
</evidence>
<dbReference type="EMBL" id="LR134156">
    <property type="protein sequence ID" value="VEA76339.1"/>
    <property type="molecule type" value="Genomic_DNA"/>
</dbReference>
<dbReference type="InterPro" id="IPR036291">
    <property type="entry name" value="NAD(P)-bd_dom_sf"/>
</dbReference>
<evidence type="ECO:0000256" key="1">
    <source>
        <dbReference type="ARBA" id="ARBA00000188"/>
    </source>
</evidence>
<dbReference type="FunFam" id="3.40.50.720:FF:000924">
    <property type="entry name" value="GDP-mannose 4,6 dehydratase"/>
    <property type="match status" value="1"/>
</dbReference>
<evidence type="ECO:0000256" key="2">
    <source>
        <dbReference type="ARBA" id="ARBA00001937"/>
    </source>
</evidence>
<comment type="pathway">
    <text evidence="3">Nucleotide-sugar biosynthesis; GDP-L-fucose biosynthesis via de novo pathway; GDP-L-fucose from GDP-alpha-D-mannose: step 1/2.</text>
</comment>
<feature type="domain" description="NAD(P)-binding" evidence="8">
    <location>
        <begin position="6"/>
        <end position="78"/>
    </location>
</feature>
<dbReference type="PANTHER" id="PTHR43715">
    <property type="entry name" value="GDP-MANNOSE 4,6-DEHYDRATASE"/>
    <property type="match status" value="1"/>
</dbReference>
<evidence type="ECO:0000313" key="10">
    <source>
        <dbReference type="Proteomes" id="UP000275676"/>
    </source>
</evidence>
<comment type="similarity">
    <text evidence="4">Belongs to the NAD(P)-dependent epimerase/dehydratase family. GDP-mannose 4,6-dehydratase subfamily.</text>
</comment>
<dbReference type="GO" id="GO:0042351">
    <property type="term" value="P:'de novo' GDP-L-fucose biosynthetic process"/>
    <property type="evidence" value="ECO:0007669"/>
    <property type="project" value="TreeGrafter"/>
</dbReference>
<dbReference type="PANTHER" id="PTHR43715:SF1">
    <property type="entry name" value="GDP-MANNOSE 4,6 DEHYDRATASE"/>
    <property type="match status" value="1"/>
</dbReference>
<evidence type="ECO:0000256" key="5">
    <source>
        <dbReference type="ARBA" id="ARBA00011989"/>
    </source>
</evidence>
<organism evidence="9 10">
    <name type="scientific">Salmonella enterica subsp. arizonae</name>
    <dbReference type="NCBI Taxonomy" id="59203"/>
    <lineage>
        <taxon>Bacteria</taxon>
        <taxon>Pseudomonadati</taxon>
        <taxon>Pseudomonadota</taxon>
        <taxon>Gammaproteobacteria</taxon>
        <taxon>Enterobacterales</taxon>
        <taxon>Enterobacteriaceae</taxon>
        <taxon>Salmonella</taxon>
    </lineage>
</organism>
<proteinExistence type="inferred from homology"/>
<dbReference type="GO" id="GO:0008446">
    <property type="term" value="F:GDP-mannose 4,6-dehydratase activity"/>
    <property type="evidence" value="ECO:0007669"/>
    <property type="project" value="UniProtKB-EC"/>
</dbReference>
<protein>
    <recommendedName>
        <fullName evidence="5">GDP-mannose 4,6-dehydratase</fullName>
        <ecNumber evidence="5">4.2.1.47</ecNumber>
    </recommendedName>
</protein>
<evidence type="ECO:0000256" key="7">
    <source>
        <dbReference type="ARBA" id="ARBA00059383"/>
    </source>
</evidence>
<dbReference type="Proteomes" id="UP000275676">
    <property type="component" value="Chromosome"/>
</dbReference>
<dbReference type="EC" id="4.2.1.47" evidence="5"/>
<dbReference type="Pfam" id="PF16363">
    <property type="entry name" value="GDP_Man_Dehyd"/>
    <property type="match status" value="1"/>
</dbReference>
<evidence type="ECO:0000256" key="4">
    <source>
        <dbReference type="ARBA" id="ARBA00009263"/>
    </source>
</evidence>
<evidence type="ECO:0000256" key="6">
    <source>
        <dbReference type="ARBA" id="ARBA00023239"/>
    </source>
</evidence>
<comment type="function">
    <text evidence="7">Catalyzes the conversion of GDP-D-mannose to GDP-4-dehydro-6-deoxy-D-mannose.</text>
</comment>
<dbReference type="InterPro" id="IPR006368">
    <property type="entry name" value="GDP_Man_deHydtase"/>
</dbReference>
<comment type="cofactor">
    <cofactor evidence="2">
        <name>NADP(+)</name>
        <dbReference type="ChEBI" id="CHEBI:58349"/>
    </cofactor>
</comment>
<dbReference type="Gene3D" id="3.40.50.720">
    <property type="entry name" value="NAD(P)-binding Rossmann-like Domain"/>
    <property type="match status" value="1"/>
</dbReference>
<comment type="catalytic activity">
    <reaction evidence="1">
        <text>GDP-alpha-D-mannose = GDP-4-dehydro-alpha-D-rhamnose + H2O</text>
        <dbReference type="Rhea" id="RHEA:23820"/>
        <dbReference type="ChEBI" id="CHEBI:15377"/>
        <dbReference type="ChEBI" id="CHEBI:57527"/>
        <dbReference type="ChEBI" id="CHEBI:57964"/>
        <dbReference type="EC" id="4.2.1.47"/>
    </reaction>
</comment>
<dbReference type="InterPro" id="IPR016040">
    <property type="entry name" value="NAD(P)-bd_dom"/>
</dbReference>
<accession>A0A3S4G1T5</accession>
<name>A0A3S4G1T5_SALER</name>
<reference evidence="9 10" key="1">
    <citation type="submission" date="2018-12" db="EMBL/GenBank/DDBJ databases">
        <authorList>
            <consortium name="Pathogen Informatics"/>
        </authorList>
    </citation>
    <scope>NUCLEOTIDE SEQUENCE [LARGE SCALE GENOMIC DNA]</scope>
    <source>
        <strain evidence="9 10">NCTC10047</strain>
    </source>
</reference>